<dbReference type="Gene3D" id="2.60.120.260">
    <property type="entry name" value="Galactose-binding domain-like"/>
    <property type="match status" value="2"/>
</dbReference>
<dbReference type="AlphaFoldDB" id="A0A7W7QCR0"/>
<organism evidence="8 9">
    <name type="scientific">Actinophytocola algeriensis</name>
    <dbReference type="NCBI Taxonomy" id="1768010"/>
    <lineage>
        <taxon>Bacteria</taxon>
        <taxon>Bacillati</taxon>
        <taxon>Actinomycetota</taxon>
        <taxon>Actinomycetes</taxon>
        <taxon>Pseudonocardiales</taxon>
        <taxon>Pseudonocardiaceae</taxon>
    </lineage>
</organism>
<dbReference type="Gene3D" id="2.60.40.10">
    <property type="entry name" value="Immunoglobulins"/>
    <property type="match status" value="1"/>
</dbReference>
<keyword evidence="4" id="KW-0326">Glycosidase</keyword>
<evidence type="ECO:0000256" key="5">
    <source>
        <dbReference type="ARBA" id="ARBA00023326"/>
    </source>
</evidence>
<feature type="chain" id="PRO_5031406419" description="alpha-L-rhamnosidase" evidence="6">
    <location>
        <begin position="29"/>
        <end position="987"/>
    </location>
</feature>
<keyword evidence="9" id="KW-1185">Reference proteome</keyword>
<keyword evidence="5" id="KW-0624">Polysaccharide degradation</keyword>
<name>A0A7W7QCR0_9PSEU</name>
<dbReference type="RefSeq" id="WP_184814900.1">
    <property type="nucleotide sequence ID" value="NZ_JACHJQ010000008.1"/>
</dbReference>
<evidence type="ECO:0000256" key="4">
    <source>
        <dbReference type="ARBA" id="ARBA00023295"/>
    </source>
</evidence>
<dbReference type="PANTHER" id="PTHR33307:SF6">
    <property type="entry name" value="ALPHA-RHAMNOSIDASE (EUROFUNG)-RELATED"/>
    <property type="match status" value="1"/>
</dbReference>
<comment type="caution">
    <text evidence="8">The sequence shown here is derived from an EMBL/GenBank/DDBJ whole genome shotgun (WGS) entry which is preliminary data.</text>
</comment>
<dbReference type="EMBL" id="JACHJQ010000008">
    <property type="protein sequence ID" value="MBB4910879.1"/>
    <property type="molecule type" value="Genomic_DNA"/>
</dbReference>
<dbReference type="InterPro" id="IPR003961">
    <property type="entry name" value="FN3_dom"/>
</dbReference>
<dbReference type="Gene3D" id="2.60.420.10">
    <property type="entry name" value="Maltose phosphorylase, domain 3"/>
    <property type="match status" value="1"/>
</dbReference>
<dbReference type="InterPro" id="IPR013783">
    <property type="entry name" value="Ig-like_fold"/>
</dbReference>
<dbReference type="PANTHER" id="PTHR33307">
    <property type="entry name" value="ALPHA-RHAMNOSIDASE (EUROFUNG)"/>
    <property type="match status" value="1"/>
</dbReference>
<dbReference type="Pfam" id="PF25788">
    <property type="entry name" value="Ig_Rha78A_N"/>
    <property type="match status" value="1"/>
</dbReference>
<dbReference type="SUPFAM" id="SSF49265">
    <property type="entry name" value="Fibronectin type III"/>
    <property type="match status" value="1"/>
</dbReference>
<dbReference type="InterPro" id="IPR035398">
    <property type="entry name" value="Bac_rhamnosid_C"/>
</dbReference>
<evidence type="ECO:0000256" key="3">
    <source>
        <dbReference type="ARBA" id="ARBA00022801"/>
    </source>
</evidence>
<dbReference type="Gene3D" id="1.50.10.10">
    <property type="match status" value="1"/>
</dbReference>
<protein>
    <recommendedName>
        <fullName evidence="2">alpha-L-rhamnosidase</fullName>
        <ecNumber evidence="2">3.2.1.40</ecNumber>
    </recommendedName>
</protein>
<dbReference type="InterPro" id="IPR008928">
    <property type="entry name" value="6-hairpin_glycosidase_sf"/>
</dbReference>
<dbReference type="InterPro" id="IPR036116">
    <property type="entry name" value="FN3_sf"/>
</dbReference>
<keyword evidence="5" id="KW-0119">Carbohydrate metabolism</keyword>
<evidence type="ECO:0000259" key="7">
    <source>
        <dbReference type="PROSITE" id="PS50853"/>
    </source>
</evidence>
<dbReference type="EC" id="3.2.1.40" evidence="2"/>
<evidence type="ECO:0000256" key="6">
    <source>
        <dbReference type="SAM" id="SignalP"/>
    </source>
</evidence>
<evidence type="ECO:0000313" key="8">
    <source>
        <dbReference type="EMBL" id="MBB4910879.1"/>
    </source>
</evidence>
<evidence type="ECO:0000313" key="9">
    <source>
        <dbReference type="Proteomes" id="UP000520767"/>
    </source>
</evidence>
<dbReference type="InterPro" id="IPR012341">
    <property type="entry name" value="6hp_glycosidase-like_sf"/>
</dbReference>
<evidence type="ECO:0000256" key="1">
    <source>
        <dbReference type="ARBA" id="ARBA00001445"/>
    </source>
</evidence>
<dbReference type="InterPro" id="IPR035396">
    <property type="entry name" value="Bac_rhamnosid6H"/>
</dbReference>
<comment type="catalytic activity">
    <reaction evidence="1">
        <text>Hydrolysis of terminal non-reducing alpha-L-rhamnose residues in alpha-L-rhamnosides.</text>
        <dbReference type="EC" id="3.2.1.40"/>
    </reaction>
</comment>
<proteinExistence type="predicted"/>
<dbReference type="InterPro" id="IPR016007">
    <property type="entry name" value="Alpha_rhamnosid"/>
</dbReference>
<dbReference type="Proteomes" id="UP000520767">
    <property type="component" value="Unassembled WGS sequence"/>
</dbReference>
<sequence>MRPRPGSPVLAAVLVFLAALLTPGAALAAPGNHPPGAPARLTVGDLTDPLAVEGAPRFGWLPRDRDRGEVQTAYQVVVTGADGVVWDSGRVTSSRQSWVAGPDLEPGSTYRWTVRTWDRHGVPSPYARPASFDTALRDADWSGAAWIRRPATGNDAANEWTLARKVVPVGRGEIVRARAYVSATSDWELLVNGVSVSRGSSYGYPGEGYYDVTALTNLKPGEAAVIGIRYHYWTCRCQGRANGPQSPEGPSGLLAKIVVDHADGTRETTVSDGSWRLTKDTAQDVTTLTYRNSDAGDRVEYVDATRETTGWHSPGFDDSAWTAATVTGPHPRPNPPSCTGYGSAPCAFTHLRPQQAHLRYETVHPVSVRRLPDGTVFADFGEVVAAVPRVRFEHGTAGHAVTMTTSYRRTNSTLTAATDAGARSVSVAATANVHPGDEITVDAPANGYGPGAPETRVVTAVDPQGTVALDRPLRRAHAAGAWVENSRAGTSGLDTQGSDMRFHYTQKAGEQVAQPFTYWGWRYLEISDPGEHLSARDIAAVTQATDVAPAEAATFSSDNPTLDAVFDLMAHSALYSAQNVFLDTPTREKGQFLGDTIDQSFATMEALHERALTRQAIVEFMGSQDRFWPNGAMNAVYPNGDGKRDIPDYTEMFPEWVMRYHLLTGDDDLVRQALPAMRRVADYISAAVDSRGLVTNLPGGSGAYANGIIDWPAPMRYDSVITGNASRTVVNALAVGAFHAVADGAEVVGDPVTAAEYHRRAAALTAAMNEHLTDPATGYYADGLTADGQRIPNSSQHAQSFPVAYGVAPDRDHLAAYIGDLGMRQGPMTLRQLLSAVPPETVVRLLTDATGEGPAQVLAEGGTFLWEQWRPGCPVAGCRGTQVDQNSSESLSHGWGAAGISAILQSLLGLRVTGPGAETLTIAPPASGLAHARGTAWTQRGPVTVAWRRAAEKFSVDVTLPVNVTATVVLPSGERFTAGSGRSHFQS</sequence>
<dbReference type="GO" id="GO:0030596">
    <property type="term" value="F:alpha-L-rhamnosidase activity"/>
    <property type="evidence" value="ECO:0007669"/>
    <property type="project" value="UniProtKB-EC"/>
</dbReference>
<dbReference type="InterPro" id="IPR013737">
    <property type="entry name" value="Bac_rhamnosid_N"/>
</dbReference>
<feature type="signal peptide" evidence="6">
    <location>
        <begin position="1"/>
        <end position="28"/>
    </location>
</feature>
<reference evidence="8 9" key="1">
    <citation type="submission" date="2020-08" db="EMBL/GenBank/DDBJ databases">
        <title>Genomic Encyclopedia of Type Strains, Phase III (KMG-III): the genomes of soil and plant-associated and newly described type strains.</title>
        <authorList>
            <person name="Whitman W."/>
        </authorList>
    </citation>
    <scope>NUCLEOTIDE SEQUENCE [LARGE SCALE GENOMIC DNA]</scope>
    <source>
        <strain evidence="8 9">CECT 8960</strain>
    </source>
</reference>
<dbReference type="PROSITE" id="PS50853">
    <property type="entry name" value="FN3"/>
    <property type="match status" value="1"/>
</dbReference>
<dbReference type="Pfam" id="PF17390">
    <property type="entry name" value="Bac_rhamnosid_C"/>
    <property type="match status" value="1"/>
</dbReference>
<dbReference type="Pfam" id="PF08531">
    <property type="entry name" value="Bac_rhamnosid_N"/>
    <property type="match status" value="1"/>
</dbReference>
<feature type="domain" description="Fibronectin type-III" evidence="7">
    <location>
        <begin position="37"/>
        <end position="137"/>
    </location>
</feature>
<keyword evidence="3" id="KW-0378">Hydrolase</keyword>
<dbReference type="Pfam" id="PF17389">
    <property type="entry name" value="Bac_rhamnosid6H"/>
    <property type="match status" value="1"/>
</dbReference>
<keyword evidence="6" id="KW-0732">Signal</keyword>
<dbReference type="GO" id="GO:0000272">
    <property type="term" value="P:polysaccharide catabolic process"/>
    <property type="evidence" value="ECO:0007669"/>
    <property type="project" value="UniProtKB-KW"/>
</dbReference>
<accession>A0A7W7QCR0</accession>
<dbReference type="SUPFAM" id="SSF48208">
    <property type="entry name" value="Six-hairpin glycosidases"/>
    <property type="match status" value="1"/>
</dbReference>
<evidence type="ECO:0000256" key="2">
    <source>
        <dbReference type="ARBA" id="ARBA00012652"/>
    </source>
</evidence>
<gene>
    <name evidence="8" type="ORF">FHR82_007138</name>
</gene>